<feature type="region of interest" description="Disordered" evidence="5">
    <location>
        <begin position="188"/>
        <end position="358"/>
    </location>
</feature>
<evidence type="ECO:0000256" key="5">
    <source>
        <dbReference type="SAM" id="MobiDB-lite"/>
    </source>
</evidence>
<evidence type="ECO:0000259" key="6">
    <source>
        <dbReference type="PROSITE" id="PS50888"/>
    </source>
</evidence>
<feature type="region of interest" description="Disordered" evidence="5">
    <location>
        <begin position="519"/>
        <end position="539"/>
    </location>
</feature>
<proteinExistence type="predicted"/>
<accession>A0AAE1JS98</accession>
<comment type="caution">
    <text evidence="7">The sequence shown here is derived from an EMBL/GenBank/DDBJ whole genome shotgun (WGS) entry which is preliminary data.</text>
</comment>
<dbReference type="PANTHER" id="PTHR46807">
    <property type="entry name" value="TRANSCRIPTION FACTOR PIF3"/>
    <property type="match status" value="1"/>
</dbReference>
<sequence length="539" mass="59688">MNFPGWNFENDACVTNQKKPMGPDQELMELIWQNGQVVMHSQTQRKPAADSLDTRQFQKNDQSTIRANESYGNSSHLIQEDDAVSWIQYPLEDPLEQQLCSNILSELPSSGLEPDKPIRQLEEGKYVKFGPYSACHVTASSQTPNIKASSHELSGNPMPAPRVHFPDSTQKNINFDGSQNVINFSQFSEPSKVASTSSNAQTEEKGTGNLLQNKGKECSVMTVGSSHCGSNQVPPDPDISRASSNGVWTTALYSEPEPQRDGVQKSIPQSEKGKPEVHEPTLSSSSDDSGSLAKTCSWSARSHGQKRKKIDAEELEEQSEATEPKSAVENKAAQGTRPSRRNRAAEVHNLSERRRRDRINEKMRTLQQLIPHSNKTDKASMLDEAIEYLKSLQLQLQVMWMGAGMAPMMFPGIQHYMSQMGMGMASPSFPPIPNPVQLPRTSLDHSMSMAQTPNQGLMHQAPVMGPFTYQNQMQNQAFSEQYARYMGYQFMQSASSQPMNGFNFGSQVQHSQTMIPPICSSGPLNGAANNDDNLRGKMG</sequence>
<dbReference type="PANTHER" id="PTHR46807:SF7">
    <property type="entry name" value="BHLH DOMAIN-CONTAINING PROTEIN"/>
    <property type="match status" value="1"/>
</dbReference>
<feature type="compositionally biased region" description="Polar residues" evidence="5">
    <location>
        <begin position="222"/>
        <end position="233"/>
    </location>
</feature>
<evidence type="ECO:0000313" key="7">
    <source>
        <dbReference type="EMBL" id="KAK4275646.1"/>
    </source>
</evidence>
<comment type="subcellular location">
    <subcellularLocation>
        <location evidence="1">Nucleus</location>
    </subcellularLocation>
</comment>
<feature type="compositionally biased region" description="Polar residues" evidence="5">
    <location>
        <begin position="188"/>
        <end position="201"/>
    </location>
</feature>
<dbReference type="InterPro" id="IPR044273">
    <property type="entry name" value="PIF3-like"/>
</dbReference>
<feature type="compositionally biased region" description="Basic and acidic residues" evidence="5">
    <location>
        <begin position="343"/>
        <end position="358"/>
    </location>
</feature>
<dbReference type="EMBL" id="JAWXYG010000004">
    <property type="protein sequence ID" value="KAK4275646.1"/>
    <property type="molecule type" value="Genomic_DNA"/>
</dbReference>
<feature type="domain" description="BHLH" evidence="6">
    <location>
        <begin position="343"/>
        <end position="392"/>
    </location>
</feature>
<protein>
    <recommendedName>
        <fullName evidence="6">BHLH domain-containing protein</fullName>
    </recommendedName>
</protein>
<dbReference type="SUPFAM" id="SSF47459">
    <property type="entry name" value="HLH, helix-loop-helix DNA-binding domain"/>
    <property type="match status" value="1"/>
</dbReference>
<dbReference type="Gene3D" id="4.10.280.10">
    <property type="entry name" value="Helix-loop-helix DNA-binding domain"/>
    <property type="match status" value="1"/>
</dbReference>
<keyword evidence="3" id="KW-0804">Transcription</keyword>
<dbReference type="AlphaFoldDB" id="A0AAE1JS98"/>
<dbReference type="FunFam" id="4.10.280.10:FF:000004">
    <property type="entry name" value="Basic helix-loop-helix transcription factor"/>
    <property type="match status" value="1"/>
</dbReference>
<reference evidence="7" key="1">
    <citation type="submission" date="2023-10" db="EMBL/GenBank/DDBJ databases">
        <title>Chromosome-level genome of the transformable northern wattle, Acacia crassicarpa.</title>
        <authorList>
            <person name="Massaro I."/>
            <person name="Sinha N.R."/>
            <person name="Poethig S."/>
            <person name="Leichty A.R."/>
        </authorList>
    </citation>
    <scope>NUCLEOTIDE SEQUENCE</scope>
    <source>
        <strain evidence="7">Acra3RX</strain>
        <tissue evidence="7">Leaf</tissue>
    </source>
</reference>
<evidence type="ECO:0000256" key="3">
    <source>
        <dbReference type="ARBA" id="ARBA00023163"/>
    </source>
</evidence>
<gene>
    <name evidence="7" type="ORF">QN277_018689</name>
</gene>
<evidence type="ECO:0000313" key="8">
    <source>
        <dbReference type="Proteomes" id="UP001293593"/>
    </source>
</evidence>
<name>A0AAE1JS98_9FABA</name>
<evidence type="ECO:0000256" key="4">
    <source>
        <dbReference type="ARBA" id="ARBA00023242"/>
    </source>
</evidence>
<dbReference type="GO" id="GO:0046983">
    <property type="term" value="F:protein dimerization activity"/>
    <property type="evidence" value="ECO:0007669"/>
    <property type="project" value="InterPro"/>
</dbReference>
<feature type="compositionally biased region" description="Polar residues" evidence="5">
    <location>
        <begin position="241"/>
        <end position="252"/>
    </location>
</feature>
<dbReference type="InterPro" id="IPR036638">
    <property type="entry name" value="HLH_DNA-bd_sf"/>
</dbReference>
<dbReference type="Pfam" id="PF00010">
    <property type="entry name" value="HLH"/>
    <property type="match status" value="1"/>
</dbReference>
<evidence type="ECO:0000256" key="1">
    <source>
        <dbReference type="ARBA" id="ARBA00004123"/>
    </source>
</evidence>
<keyword evidence="8" id="KW-1185">Reference proteome</keyword>
<dbReference type="GO" id="GO:0010017">
    <property type="term" value="P:red or far-red light signaling pathway"/>
    <property type="evidence" value="ECO:0007669"/>
    <property type="project" value="UniProtKB-ARBA"/>
</dbReference>
<dbReference type="CDD" id="cd11445">
    <property type="entry name" value="bHLH_AtPIF_like"/>
    <property type="match status" value="1"/>
</dbReference>
<keyword evidence="4" id="KW-0539">Nucleus</keyword>
<dbReference type="InterPro" id="IPR011598">
    <property type="entry name" value="bHLH_dom"/>
</dbReference>
<dbReference type="SMART" id="SM00353">
    <property type="entry name" value="HLH"/>
    <property type="match status" value="1"/>
</dbReference>
<organism evidence="7 8">
    <name type="scientific">Acacia crassicarpa</name>
    <name type="common">northern wattle</name>
    <dbReference type="NCBI Taxonomy" id="499986"/>
    <lineage>
        <taxon>Eukaryota</taxon>
        <taxon>Viridiplantae</taxon>
        <taxon>Streptophyta</taxon>
        <taxon>Embryophyta</taxon>
        <taxon>Tracheophyta</taxon>
        <taxon>Spermatophyta</taxon>
        <taxon>Magnoliopsida</taxon>
        <taxon>eudicotyledons</taxon>
        <taxon>Gunneridae</taxon>
        <taxon>Pentapetalae</taxon>
        <taxon>rosids</taxon>
        <taxon>fabids</taxon>
        <taxon>Fabales</taxon>
        <taxon>Fabaceae</taxon>
        <taxon>Caesalpinioideae</taxon>
        <taxon>mimosoid clade</taxon>
        <taxon>Acacieae</taxon>
        <taxon>Acacia</taxon>
    </lineage>
</organism>
<dbReference type="InterPro" id="IPR047265">
    <property type="entry name" value="PIF1-like_bHLH"/>
</dbReference>
<keyword evidence="2" id="KW-0805">Transcription regulation</keyword>
<dbReference type="Proteomes" id="UP001293593">
    <property type="component" value="Unassembled WGS sequence"/>
</dbReference>
<feature type="compositionally biased region" description="Polar residues" evidence="5">
    <location>
        <begin position="292"/>
        <end position="302"/>
    </location>
</feature>
<dbReference type="PROSITE" id="PS50888">
    <property type="entry name" value="BHLH"/>
    <property type="match status" value="1"/>
</dbReference>
<dbReference type="GO" id="GO:0003700">
    <property type="term" value="F:DNA-binding transcription factor activity"/>
    <property type="evidence" value="ECO:0007669"/>
    <property type="project" value="InterPro"/>
</dbReference>
<evidence type="ECO:0000256" key="2">
    <source>
        <dbReference type="ARBA" id="ARBA00023015"/>
    </source>
</evidence>
<dbReference type="GO" id="GO:0005634">
    <property type="term" value="C:nucleus"/>
    <property type="evidence" value="ECO:0007669"/>
    <property type="project" value="UniProtKB-SubCell"/>
</dbReference>